<dbReference type="SFLD" id="SFLDG01123">
    <property type="entry name" value="methyltransferase_(Class_B)"/>
    <property type="match status" value="1"/>
</dbReference>
<dbReference type="GO" id="GO:0046872">
    <property type="term" value="F:metal ion binding"/>
    <property type="evidence" value="ECO:0007669"/>
    <property type="project" value="UniProtKB-KW"/>
</dbReference>
<dbReference type="SFLD" id="SFLDG01082">
    <property type="entry name" value="B12-binding_domain_containing"/>
    <property type="match status" value="1"/>
</dbReference>
<dbReference type="KEGG" id="ssyi:EKG83_23710"/>
<dbReference type="SFLD" id="SFLDS00029">
    <property type="entry name" value="Radical_SAM"/>
    <property type="match status" value="1"/>
</dbReference>
<dbReference type="AlphaFoldDB" id="A0A5Q0H1E0"/>
<dbReference type="InterPro" id="IPR006158">
    <property type="entry name" value="Cobalamin-bd"/>
</dbReference>
<dbReference type="GO" id="GO:0051539">
    <property type="term" value="F:4 iron, 4 sulfur cluster binding"/>
    <property type="evidence" value="ECO:0007669"/>
    <property type="project" value="UniProtKB-KW"/>
</dbReference>
<name>A0A5Q0H1E0_SACSY</name>
<dbReference type="InterPro" id="IPR007197">
    <property type="entry name" value="rSAM"/>
</dbReference>
<dbReference type="InterPro" id="IPR036724">
    <property type="entry name" value="Cobalamin-bd_sf"/>
</dbReference>
<gene>
    <name evidence="10" type="ORF">EKG83_23710</name>
</gene>
<dbReference type="SUPFAM" id="SSF102114">
    <property type="entry name" value="Radical SAM enzymes"/>
    <property type="match status" value="1"/>
</dbReference>
<protein>
    <submittedName>
        <fullName evidence="10">B12-binding domain-containing radical SAM protein</fullName>
    </submittedName>
</protein>
<evidence type="ECO:0000259" key="8">
    <source>
        <dbReference type="PROSITE" id="PS51332"/>
    </source>
</evidence>
<evidence type="ECO:0000256" key="4">
    <source>
        <dbReference type="ARBA" id="ARBA00022691"/>
    </source>
</evidence>
<evidence type="ECO:0000256" key="6">
    <source>
        <dbReference type="ARBA" id="ARBA00023004"/>
    </source>
</evidence>
<accession>A0A5Q0H1E0</accession>
<evidence type="ECO:0000256" key="2">
    <source>
        <dbReference type="ARBA" id="ARBA00022603"/>
    </source>
</evidence>
<dbReference type="InterPro" id="IPR058240">
    <property type="entry name" value="rSAM_sf"/>
</dbReference>
<dbReference type="EMBL" id="CP034550">
    <property type="protein sequence ID" value="QFZ20028.1"/>
    <property type="molecule type" value="Genomic_DNA"/>
</dbReference>
<keyword evidence="5" id="KW-0479">Metal-binding</keyword>
<dbReference type="InterPro" id="IPR023404">
    <property type="entry name" value="rSAM_horseshoe"/>
</dbReference>
<evidence type="ECO:0000313" key="10">
    <source>
        <dbReference type="EMBL" id="QFZ20028.1"/>
    </source>
</evidence>
<dbReference type="GO" id="GO:0031419">
    <property type="term" value="F:cobalamin binding"/>
    <property type="evidence" value="ECO:0007669"/>
    <property type="project" value="InterPro"/>
</dbReference>
<keyword evidence="6" id="KW-0408">Iron</keyword>
<dbReference type="CDD" id="cd01335">
    <property type="entry name" value="Radical_SAM"/>
    <property type="match status" value="1"/>
</dbReference>
<keyword evidence="2" id="KW-0489">Methyltransferase</keyword>
<keyword evidence="4" id="KW-0949">S-adenosyl-L-methionine</keyword>
<feature type="domain" description="B12-binding" evidence="8">
    <location>
        <begin position="36"/>
        <end position="202"/>
    </location>
</feature>
<dbReference type="InterPro" id="IPR034466">
    <property type="entry name" value="Methyltransferase_Class_B"/>
</dbReference>
<organism evidence="10 11">
    <name type="scientific">Saccharothrix syringae</name>
    <name type="common">Nocardiopsis syringae</name>
    <dbReference type="NCBI Taxonomy" id="103733"/>
    <lineage>
        <taxon>Bacteria</taxon>
        <taxon>Bacillati</taxon>
        <taxon>Actinomycetota</taxon>
        <taxon>Actinomycetes</taxon>
        <taxon>Pseudonocardiales</taxon>
        <taxon>Pseudonocardiaceae</taxon>
        <taxon>Saccharothrix</taxon>
    </lineage>
</organism>
<evidence type="ECO:0000256" key="5">
    <source>
        <dbReference type="ARBA" id="ARBA00022723"/>
    </source>
</evidence>
<dbReference type="PANTHER" id="PTHR43409">
    <property type="entry name" value="ANAEROBIC MAGNESIUM-PROTOPORPHYRIN IX MONOMETHYL ESTER CYCLASE-RELATED"/>
    <property type="match status" value="1"/>
</dbReference>
<dbReference type="Gene3D" id="3.40.50.280">
    <property type="entry name" value="Cobalamin-binding domain"/>
    <property type="match status" value="1"/>
</dbReference>
<evidence type="ECO:0000256" key="7">
    <source>
        <dbReference type="ARBA" id="ARBA00023014"/>
    </source>
</evidence>
<dbReference type="PANTHER" id="PTHR43409:SF7">
    <property type="entry name" value="BLL1977 PROTEIN"/>
    <property type="match status" value="1"/>
</dbReference>
<dbReference type="InterPro" id="IPR006638">
    <property type="entry name" value="Elp3/MiaA/NifB-like_rSAM"/>
</dbReference>
<feature type="domain" description="Radical SAM core" evidence="9">
    <location>
        <begin position="250"/>
        <end position="474"/>
    </location>
</feature>
<evidence type="ECO:0000313" key="11">
    <source>
        <dbReference type="Proteomes" id="UP000325787"/>
    </source>
</evidence>
<dbReference type="SMART" id="SM00729">
    <property type="entry name" value="Elp3"/>
    <property type="match status" value="1"/>
</dbReference>
<keyword evidence="7" id="KW-0411">Iron-sulfur</keyword>
<dbReference type="CDD" id="cd02068">
    <property type="entry name" value="radical_SAM_B12_BD"/>
    <property type="match status" value="1"/>
</dbReference>
<evidence type="ECO:0000259" key="9">
    <source>
        <dbReference type="PROSITE" id="PS51918"/>
    </source>
</evidence>
<dbReference type="OrthoDB" id="5298546at2"/>
<dbReference type="PROSITE" id="PS51918">
    <property type="entry name" value="RADICAL_SAM"/>
    <property type="match status" value="1"/>
</dbReference>
<dbReference type="SUPFAM" id="SSF52242">
    <property type="entry name" value="Cobalamin (vitamin B12)-binding domain"/>
    <property type="match status" value="1"/>
</dbReference>
<dbReference type="Pfam" id="PF02310">
    <property type="entry name" value="B12-binding"/>
    <property type="match status" value="1"/>
</dbReference>
<evidence type="ECO:0000256" key="3">
    <source>
        <dbReference type="ARBA" id="ARBA00022679"/>
    </source>
</evidence>
<proteinExistence type="predicted"/>
<evidence type="ECO:0000256" key="1">
    <source>
        <dbReference type="ARBA" id="ARBA00001966"/>
    </source>
</evidence>
<comment type="cofactor">
    <cofactor evidence="1">
        <name>[4Fe-4S] cluster</name>
        <dbReference type="ChEBI" id="CHEBI:49883"/>
    </cofactor>
</comment>
<dbReference type="PROSITE" id="PS51332">
    <property type="entry name" value="B12_BINDING"/>
    <property type="match status" value="1"/>
</dbReference>
<dbReference type="GO" id="GO:0003824">
    <property type="term" value="F:catalytic activity"/>
    <property type="evidence" value="ECO:0007669"/>
    <property type="project" value="InterPro"/>
</dbReference>
<dbReference type="Proteomes" id="UP000325787">
    <property type="component" value="Chromosome"/>
</dbReference>
<dbReference type="Pfam" id="PF04055">
    <property type="entry name" value="Radical_SAM"/>
    <property type="match status" value="1"/>
</dbReference>
<sequence>MRAIHAFAGDRWTRWVACGSRGNRCQGGTMRILLVKPPIRACMVEVGRHVPIGLAYLSATLRAAGHETAVFDALAHVEDNHVVPDDELTAVERLKLATHPRWRHVVHWGARWERIAEAVAGSGADVVGISCMFTPFYESAYDLARLTGELLPDAAVLLGGQHGTVFFHHTLQVPEIDAVVLGEAESTILPLVDAVERGLPFERLEGVAFRCGAGRCTCEVPGAPHVRPRAPFVPDLDALLMPAVDELDFARYDHTTTLITSRGCPFSCTFCTVHATVGREFRARSPRNVVDEIERYVRELGVRRFLVEDDNFTFDIDRVHAICDEVLARGLDVRLRLPNGITVVKLTEELVAKMVAAGFESLFFGLETTDVERLRRMRKGFTSLPKVAAGASLFEKYGLSVNGSLIAGLPGQALGEIVQDSVNCAVQRVRFYTNPFYPIPGSPDYRTCLEKGLIDPLTEPALFDQFNFAFGNGELTAEQLYWAWIGTQALALWPDYLVEGSARREGGPVTPAEAARRLVEHSSRLKSSGQRLDVCAVVRDCRVVEEGLLVETSREDCFCAVQRVADDVRRSGTADLCLFSGDVIAAAIACYTGVPLAAEQIASEVGRGCAFLVRPAGDGPAAPIQREFVTRLDATRRDAVATAG</sequence>
<keyword evidence="3" id="KW-0808">Transferase</keyword>
<dbReference type="Gene3D" id="3.80.30.20">
    <property type="entry name" value="tm_1862 like domain"/>
    <property type="match status" value="1"/>
</dbReference>
<reference evidence="11" key="1">
    <citation type="journal article" date="2021" name="Curr. Microbiol.">
        <title>Complete genome of nocamycin-producing strain Saccharothrix syringae NRRL B-16468 reveals the biosynthetic potential for secondary metabolites.</title>
        <authorList>
            <person name="Mo X."/>
            <person name="Yang S."/>
        </authorList>
    </citation>
    <scope>NUCLEOTIDE SEQUENCE [LARGE SCALE GENOMIC DNA]</scope>
    <source>
        <strain evidence="11">ATCC 51364 / DSM 43886 / JCM 6844 / KCTC 9398 / NBRC 14523 / NRRL B-16468 / INA 2240</strain>
    </source>
</reference>
<keyword evidence="11" id="KW-1185">Reference proteome</keyword>
<dbReference type="InterPro" id="IPR051198">
    <property type="entry name" value="BchE-like"/>
</dbReference>